<dbReference type="InterPro" id="IPR000073">
    <property type="entry name" value="AB_hydrolase_1"/>
</dbReference>
<evidence type="ECO:0000259" key="3">
    <source>
        <dbReference type="PROSITE" id="PS50968"/>
    </source>
</evidence>
<dbReference type="InterPro" id="IPR000089">
    <property type="entry name" value="Biotin_lipoyl"/>
</dbReference>
<name>A0A3R8T3W0_9BURK</name>
<gene>
    <name evidence="4" type="ORF">EHV23_06060</name>
</gene>
<comment type="cofactor">
    <cofactor evidence="1">
        <name>(R)-lipoate</name>
        <dbReference type="ChEBI" id="CHEBI:83088"/>
    </cofactor>
</comment>
<dbReference type="CDD" id="cd06849">
    <property type="entry name" value="lipoyl_domain"/>
    <property type="match status" value="1"/>
</dbReference>
<dbReference type="Pfam" id="PF00561">
    <property type="entry name" value="Abhydrolase_1"/>
    <property type="match status" value="1"/>
</dbReference>
<keyword evidence="5" id="KW-1185">Reference proteome</keyword>
<dbReference type="PROSITE" id="PS00189">
    <property type="entry name" value="LIPOYL"/>
    <property type="match status" value="1"/>
</dbReference>
<dbReference type="PANTHER" id="PTHR46438">
    <property type="entry name" value="ALPHA/BETA-HYDROLASES SUPERFAMILY PROTEIN"/>
    <property type="match status" value="1"/>
</dbReference>
<dbReference type="PROSITE" id="PS50968">
    <property type="entry name" value="BIOTINYL_LIPOYL"/>
    <property type="match status" value="1"/>
</dbReference>
<dbReference type="Pfam" id="PF00364">
    <property type="entry name" value="Biotin_lipoyl"/>
    <property type="match status" value="1"/>
</dbReference>
<dbReference type="AlphaFoldDB" id="A0A3R8T3W0"/>
<dbReference type="Gene3D" id="3.40.50.1820">
    <property type="entry name" value="alpha/beta hydrolase"/>
    <property type="match status" value="1"/>
</dbReference>
<feature type="domain" description="Lipoyl-binding" evidence="3">
    <location>
        <begin position="4"/>
        <end position="79"/>
    </location>
</feature>
<dbReference type="PRINTS" id="PR00111">
    <property type="entry name" value="ABHYDROLASE"/>
</dbReference>
<accession>A0A3R8T3W0</accession>
<dbReference type="OrthoDB" id="9799989at2"/>
<dbReference type="Gene3D" id="2.40.50.100">
    <property type="match status" value="1"/>
</dbReference>
<evidence type="ECO:0000256" key="2">
    <source>
        <dbReference type="ARBA" id="ARBA00022823"/>
    </source>
</evidence>
<dbReference type="EMBL" id="RRUE01000001">
    <property type="protein sequence ID" value="RRN45711.1"/>
    <property type="molecule type" value="Genomic_DNA"/>
</dbReference>
<dbReference type="SUPFAM" id="SSF51230">
    <property type="entry name" value="Single hybrid motif"/>
    <property type="match status" value="1"/>
</dbReference>
<protein>
    <submittedName>
        <fullName evidence="4">Acetoin dehydrogenase dihydrolipoyllysine-residue acetyltransferase subunit</fullName>
    </submittedName>
</protein>
<sequence>MAEITPIVMPKWGLSMKEGKVNAWLVEVGTRIEVGMPILDVETDKIANEVEAPDAGLLRRQLAAEGDVLPVKALLGVLAEESVSDAEIDAFIAAYQVPDEGDGEEDETGPSDQHVEVDGIRVRYQQTGSGSPVLLIHGFGGDLNNWLFNIDELASRHTVIALDLPAHGASDVRLPASHDLAGMAAFVHRFLQETGYTRVDIMAHSMGGAIAVQLAQDVPDAVGKLVLVSPCGFGEAINMGYVDGFIDAESRRDLKPVLGLLLADPSAVTRAMVDESLRYKRLDGVQDALRALRDAMFADGRQRALPGLALDVKRHPLLLLWGRDDQVVPVAHAEAVPDGTKTVLYEASGHMCHMDHAAEVNPVVLAFLEGS</sequence>
<evidence type="ECO:0000313" key="5">
    <source>
        <dbReference type="Proteomes" id="UP000270261"/>
    </source>
</evidence>
<keyword evidence="2" id="KW-0450">Lipoyl</keyword>
<dbReference type="NCBIfam" id="NF011457">
    <property type="entry name" value="PRK14875.1"/>
    <property type="match status" value="1"/>
</dbReference>
<dbReference type="InterPro" id="IPR029058">
    <property type="entry name" value="AB_hydrolase_fold"/>
</dbReference>
<dbReference type="InterPro" id="IPR003016">
    <property type="entry name" value="2-oxoA_DH_lipoyl-BS"/>
</dbReference>
<dbReference type="SUPFAM" id="SSF53474">
    <property type="entry name" value="alpha/beta-Hydrolases"/>
    <property type="match status" value="1"/>
</dbReference>
<keyword evidence="4" id="KW-0808">Transferase</keyword>
<comment type="caution">
    <text evidence="4">The sequence shown here is derived from an EMBL/GenBank/DDBJ whole genome shotgun (WGS) entry which is preliminary data.</text>
</comment>
<reference evidence="4 5" key="1">
    <citation type="submission" date="2018-11" db="EMBL/GenBank/DDBJ databases">
        <title>Genome sequencing of Lautropia sp. KCOM 2505 (= ChDC F240).</title>
        <authorList>
            <person name="Kook J.-K."/>
            <person name="Park S.-N."/>
            <person name="Lim Y.K."/>
        </authorList>
    </citation>
    <scope>NUCLEOTIDE SEQUENCE [LARGE SCALE GENOMIC DNA]</scope>
    <source>
        <strain evidence="4 5">KCOM 2505</strain>
    </source>
</reference>
<dbReference type="GO" id="GO:0016740">
    <property type="term" value="F:transferase activity"/>
    <property type="evidence" value="ECO:0007669"/>
    <property type="project" value="UniProtKB-KW"/>
</dbReference>
<organism evidence="4 5">
    <name type="scientific">Lautropia dentalis</name>
    <dbReference type="NCBI Taxonomy" id="2490857"/>
    <lineage>
        <taxon>Bacteria</taxon>
        <taxon>Pseudomonadati</taxon>
        <taxon>Pseudomonadota</taxon>
        <taxon>Betaproteobacteria</taxon>
        <taxon>Burkholderiales</taxon>
        <taxon>Burkholderiaceae</taxon>
        <taxon>Lautropia</taxon>
    </lineage>
</organism>
<proteinExistence type="predicted"/>
<dbReference type="PANTHER" id="PTHR46438:SF11">
    <property type="entry name" value="LIPASE-RELATED"/>
    <property type="match status" value="1"/>
</dbReference>
<evidence type="ECO:0000313" key="4">
    <source>
        <dbReference type="EMBL" id="RRN45711.1"/>
    </source>
</evidence>
<dbReference type="Proteomes" id="UP000270261">
    <property type="component" value="Unassembled WGS sequence"/>
</dbReference>
<evidence type="ECO:0000256" key="1">
    <source>
        <dbReference type="ARBA" id="ARBA00001938"/>
    </source>
</evidence>
<dbReference type="RefSeq" id="WP_125095140.1">
    <property type="nucleotide sequence ID" value="NZ_RRUE01000001.1"/>
</dbReference>
<dbReference type="InterPro" id="IPR011053">
    <property type="entry name" value="Single_hybrid_motif"/>
</dbReference>